<dbReference type="SUPFAM" id="SSF56784">
    <property type="entry name" value="HAD-like"/>
    <property type="match status" value="1"/>
</dbReference>
<dbReference type="PANTHER" id="PTHR43434">
    <property type="entry name" value="PHOSPHOGLYCOLATE PHOSPHATASE"/>
    <property type="match status" value="1"/>
</dbReference>
<dbReference type="NCBIfam" id="TIGR01549">
    <property type="entry name" value="HAD-SF-IA-v1"/>
    <property type="match status" value="1"/>
</dbReference>
<name>A0A1J4RX87_9BACT</name>
<organism evidence="1 2">
    <name type="scientific">Candidatus Collierbacteria bacterium CG1_02_44_10</name>
    <dbReference type="NCBI Taxonomy" id="1805087"/>
    <lineage>
        <taxon>Bacteria</taxon>
        <taxon>Candidatus Collieribacteriota</taxon>
    </lineage>
</organism>
<dbReference type="InterPro" id="IPR023214">
    <property type="entry name" value="HAD_sf"/>
</dbReference>
<sequence length="211" mass="23999">MKYKYFLFDWDGSLADTLPILFSGFKKIFANYDIQVTNKVIGKEVIGDWGGPERLGISDSEKFFAELETEVLDKLNTVKLNQGVFELLSQIKQNGGKIGVVTASRKRWVKGSLRKNGLRELVDVFLGKEDVEYVKPDPEGVLKALEIMRGKPEEAIMIGDNEKDIMAGRRAGVDTGIYFPSRYEEYYVRDKQLCLGANYVIQDFGEMEKFL</sequence>
<dbReference type="InterPro" id="IPR041492">
    <property type="entry name" value="HAD_2"/>
</dbReference>
<dbReference type="NCBIfam" id="TIGR01509">
    <property type="entry name" value="HAD-SF-IA-v3"/>
    <property type="match status" value="1"/>
</dbReference>
<comment type="caution">
    <text evidence="1">The sequence shown here is derived from an EMBL/GenBank/DDBJ whole genome shotgun (WGS) entry which is preliminary data.</text>
</comment>
<dbReference type="SFLD" id="SFLDG01129">
    <property type="entry name" value="C1.5:_HAD__Beta-PGM__Phosphata"/>
    <property type="match status" value="1"/>
</dbReference>
<dbReference type="Proteomes" id="UP000182345">
    <property type="component" value="Unassembled WGS sequence"/>
</dbReference>
<dbReference type="Pfam" id="PF13419">
    <property type="entry name" value="HAD_2"/>
    <property type="match status" value="1"/>
</dbReference>
<reference evidence="1 2" key="1">
    <citation type="journal article" date="2016" name="Environ. Microbiol.">
        <title>Genomic resolution of a cold subsurface aquifer community provides metabolic insights for novel microbes adapted to high CO concentrations.</title>
        <authorList>
            <person name="Probst A.J."/>
            <person name="Castelle C.J."/>
            <person name="Singh A."/>
            <person name="Brown C.T."/>
            <person name="Anantharaman K."/>
            <person name="Sharon I."/>
            <person name="Hug L.A."/>
            <person name="Burstein D."/>
            <person name="Emerson J.B."/>
            <person name="Thomas B.C."/>
            <person name="Banfield J.F."/>
        </authorList>
    </citation>
    <scope>NUCLEOTIDE SEQUENCE [LARGE SCALE GENOMIC DNA]</scope>
    <source>
        <strain evidence="1">CG1_02_44_10</strain>
    </source>
</reference>
<dbReference type="Gene3D" id="3.40.50.1000">
    <property type="entry name" value="HAD superfamily/HAD-like"/>
    <property type="match status" value="1"/>
</dbReference>
<accession>A0A1J4RX87</accession>
<dbReference type="GO" id="GO:0005829">
    <property type="term" value="C:cytosol"/>
    <property type="evidence" value="ECO:0007669"/>
    <property type="project" value="TreeGrafter"/>
</dbReference>
<dbReference type="EMBL" id="MNUK01000036">
    <property type="protein sequence ID" value="OIN91720.1"/>
    <property type="molecule type" value="Genomic_DNA"/>
</dbReference>
<protein>
    <recommendedName>
        <fullName evidence="3">HAD family hydrolase</fullName>
    </recommendedName>
</protein>
<evidence type="ECO:0008006" key="3">
    <source>
        <dbReference type="Google" id="ProtNLM"/>
    </source>
</evidence>
<dbReference type="Gene3D" id="1.10.150.240">
    <property type="entry name" value="Putative phosphatase, domain 2"/>
    <property type="match status" value="1"/>
</dbReference>
<dbReference type="InterPro" id="IPR023198">
    <property type="entry name" value="PGP-like_dom2"/>
</dbReference>
<dbReference type="SFLD" id="SFLDS00003">
    <property type="entry name" value="Haloacid_Dehalogenase"/>
    <property type="match status" value="1"/>
</dbReference>
<dbReference type="GO" id="GO:0008967">
    <property type="term" value="F:phosphoglycolate phosphatase activity"/>
    <property type="evidence" value="ECO:0007669"/>
    <property type="project" value="TreeGrafter"/>
</dbReference>
<dbReference type="PANTHER" id="PTHR43434:SF1">
    <property type="entry name" value="PHOSPHOGLYCOLATE PHOSPHATASE"/>
    <property type="match status" value="1"/>
</dbReference>
<evidence type="ECO:0000313" key="1">
    <source>
        <dbReference type="EMBL" id="OIN91720.1"/>
    </source>
</evidence>
<evidence type="ECO:0000313" key="2">
    <source>
        <dbReference type="Proteomes" id="UP000182345"/>
    </source>
</evidence>
<dbReference type="InterPro" id="IPR050155">
    <property type="entry name" value="HAD-like_hydrolase_sf"/>
</dbReference>
<gene>
    <name evidence="1" type="ORF">AUJ42_01350</name>
</gene>
<dbReference type="InterPro" id="IPR006439">
    <property type="entry name" value="HAD-SF_hydro_IA"/>
</dbReference>
<dbReference type="GO" id="GO:0006281">
    <property type="term" value="P:DNA repair"/>
    <property type="evidence" value="ECO:0007669"/>
    <property type="project" value="TreeGrafter"/>
</dbReference>
<proteinExistence type="predicted"/>
<dbReference type="InterPro" id="IPR036412">
    <property type="entry name" value="HAD-like_sf"/>
</dbReference>
<dbReference type="AlphaFoldDB" id="A0A1J4RX87"/>